<evidence type="ECO:0000256" key="3">
    <source>
        <dbReference type="ARBA" id="ARBA00023163"/>
    </source>
</evidence>
<accession>A0A6J4UJF7</accession>
<dbReference type="InterPro" id="IPR036271">
    <property type="entry name" value="Tet_transcr_reg_TetR-rel_C_sf"/>
</dbReference>
<dbReference type="PANTHER" id="PTHR30055:SF234">
    <property type="entry name" value="HTH-TYPE TRANSCRIPTIONAL REGULATOR BETI"/>
    <property type="match status" value="1"/>
</dbReference>
<dbReference type="AlphaFoldDB" id="A0A6J4UJF7"/>
<keyword evidence="3" id="KW-0804">Transcription</keyword>
<reference evidence="6" key="1">
    <citation type="submission" date="2020-02" db="EMBL/GenBank/DDBJ databases">
        <authorList>
            <person name="Meier V. D."/>
        </authorList>
    </citation>
    <scope>NUCLEOTIDE SEQUENCE</scope>
    <source>
        <strain evidence="6">AVDCRST_MAG79</strain>
    </source>
</reference>
<keyword evidence="1" id="KW-0805">Transcription regulation</keyword>
<dbReference type="PANTHER" id="PTHR30055">
    <property type="entry name" value="HTH-TYPE TRANSCRIPTIONAL REGULATOR RUTR"/>
    <property type="match status" value="1"/>
</dbReference>
<dbReference type="Pfam" id="PF00440">
    <property type="entry name" value="TetR_N"/>
    <property type="match status" value="1"/>
</dbReference>
<dbReference type="GO" id="GO:0000976">
    <property type="term" value="F:transcription cis-regulatory region binding"/>
    <property type="evidence" value="ECO:0007669"/>
    <property type="project" value="TreeGrafter"/>
</dbReference>
<dbReference type="SUPFAM" id="SSF48498">
    <property type="entry name" value="Tetracyclin repressor-like, C-terminal domain"/>
    <property type="match status" value="1"/>
</dbReference>
<proteinExistence type="predicted"/>
<dbReference type="EMBL" id="CADCWC010000393">
    <property type="protein sequence ID" value="CAA9549403.1"/>
    <property type="molecule type" value="Genomic_DNA"/>
</dbReference>
<organism evidence="6">
    <name type="scientific">uncultured Thermoleophilia bacterium</name>
    <dbReference type="NCBI Taxonomy" id="1497501"/>
    <lineage>
        <taxon>Bacteria</taxon>
        <taxon>Bacillati</taxon>
        <taxon>Actinomycetota</taxon>
        <taxon>Thermoleophilia</taxon>
        <taxon>environmental samples</taxon>
    </lineage>
</organism>
<evidence type="ECO:0000259" key="5">
    <source>
        <dbReference type="PROSITE" id="PS50977"/>
    </source>
</evidence>
<feature type="domain" description="HTH tetR-type" evidence="5">
    <location>
        <begin position="26"/>
        <end position="85"/>
    </location>
</feature>
<dbReference type="SUPFAM" id="SSF46689">
    <property type="entry name" value="Homeodomain-like"/>
    <property type="match status" value="1"/>
</dbReference>
<dbReference type="GO" id="GO:0003700">
    <property type="term" value="F:DNA-binding transcription factor activity"/>
    <property type="evidence" value="ECO:0007669"/>
    <property type="project" value="TreeGrafter"/>
</dbReference>
<keyword evidence="2 4" id="KW-0238">DNA-binding</keyword>
<gene>
    <name evidence="6" type="ORF">AVDCRST_MAG79-2570</name>
</gene>
<sequence>MGRVFRPQGVVMTAGEPPGVRARAVVETRNAILEAAGRLLREPSRPWSMEAVAHAAGVTRVTIYNQFGGRVELIEAVLDQVVARDRMDRLLEGTEALPPRAALRAAVTTTCRFWHAERHLLRRLFGAAWPDPAVARLIARREGWRRDQLRALLARLQGDLVDGVDAERATDVLLALTSFPAYDGLGSLGDEPDLAAGYLVRLAGGLLSAPDPA</sequence>
<dbReference type="Gene3D" id="1.10.357.10">
    <property type="entry name" value="Tetracycline Repressor, domain 2"/>
    <property type="match status" value="1"/>
</dbReference>
<feature type="DNA-binding region" description="H-T-H motif" evidence="4">
    <location>
        <begin position="48"/>
        <end position="67"/>
    </location>
</feature>
<dbReference type="InterPro" id="IPR050109">
    <property type="entry name" value="HTH-type_TetR-like_transc_reg"/>
</dbReference>
<evidence type="ECO:0000256" key="4">
    <source>
        <dbReference type="PROSITE-ProRule" id="PRU00335"/>
    </source>
</evidence>
<dbReference type="PROSITE" id="PS50977">
    <property type="entry name" value="HTH_TETR_2"/>
    <property type="match status" value="1"/>
</dbReference>
<protein>
    <recommendedName>
        <fullName evidence="5">HTH tetR-type domain-containing protein</fullName>
    </recommendedName>
</protein>
<name>A0A6J4UJF7_9ACTN</name>
<dbReference type="InterPro" id="IPR009057">
    <property type="entry name" value="Homeodomain-like_sf"/>
</dbReference>
<evidence type="ECO:0000256" key="1">
    <source>
        <dbReference type="ARBA" id="ARBA00023015"/>
    </source>
</evidence>
<evidence type="ECO:0000313" key="6">
    <source>
        <dbReference type="EMBL" id="CAA9549403.1"/>
    </source>
</evidence>
<evidence type="ECO:0000256" key="2">
    <source>
        <dbReference type="ARBA" id="ARBA00023125"/>
    </source>
</evidence>
<dbReference type="InterPro" id="IPR001647">
    <property type="entry name" value="HTH_TetR"/>
</dbReference>